<protein>
    <submittedName>
        <fullName evidence="2">Uncharacterized protein</fullName>
    </submittedName>
</protein>
<reference evidence="2 3" key="1">
    <citation type="journal article" date="2019" name="Int. J. Syst. Evol. Microbiol.">
        <title>The Global Catalogue of Microorganisms (GCM) 10K type strain sequencing project: providing services to taxonomists for standard genome sequencing and annotation.</title>
        <authorList>
            <consortium name="The Broad Institute Genomics Platform"/>
            <consortium name="The Broad Institute Genome Sequencing Center for Infectious Disease"/>
            <person name="Wu L."/>
            <person name="Ma J."/>
        </authorList>
    </citation>
    <scope>NUCLEOTIDE SEQUENCE [LARGE SCALE GENOMIC DNA]</scope>
    <source>
        <strain evidence="2 3">JCM 6305</strain>
    </source>
</reference>
<evidence type="ECO:0000256" key="1">
    <source>
        <dbReference type="SAM" id="MobiDB-lite"/>
    </source>
</evidence>
<comment type="caution">
    <text evidence="2">The sequence shown here is derived from an EMBL/GenBank/DDBJ whole genome shotgun (WGS) entry which is preliminary data.</text>
</comment>
<gene>
    <name evidence="2" type="ORF">GCM10010405_28330</name>
</gene>
<accession>A0ABN3JXE3</accession>
<evidence type="ECO:0000313" key="3">
    <source>
        <dbReference type="Proteomes" id="UP001501638"/>
    </source>
</evidence>
<evidence type="ECO:0000313" key="2">
    <source>
        <dbReference type="EMBL" id="GAA2443125.1"/>
    </source>
</evidence>
<keyword evidence="3" id="KW-1185">Reference proteome</keyword>
<dbReference type="Proteomes" id="UP001501638">
    <property type="component" value="Unassembled WGS sequence"/>
</dbReference>
<feature type="region of interest" description="Disordered" evidence="1">
    <location>
        <begin position="1"/>
        <end position="122"/>
    </location>
</feature>
<name>A0ABN3JXE3_9ACTN</name>
<feature type="compositionally biased region" description="Pro residues" evidence="1">
    <location>
        <begin position="113"/>
        <end position="122"/>
    </location>
</feature>
<sequence>MPNPMNAIDSTDSTNSTIPPTSDADASGSPRAAAVTPSRIPFPALPFTPCPLRRLHPGLPPGPPGSPARRAASSLAVRAARGTGGGHRTGGVPGTTTDGSEERARSPDAPRTGGPPPAGRPA</sequence>
<dbReference type="EMBL" id="BAAASZ010000020">
    <property type="protein sequence ID" value="GAA2443125.1"/>
    <property type="molecule type" value="Genomic_DNA"/>
</dbReference>
<organism evidence="2 3">
    <name type="scientific">Streptomyces macrosporus</name>
    <dbReference type="NCBI Taxonomy" id="44032"/>
    <lineage>
        <taxon>Bacteria</taxon>
        <taxon>Bacillati</taxon>
        <taxon>Actinomycetota</taxon>
        <taxon>Actinomycetes</taxon>
        <taxon>Kitasatosporales</taxon>
        <taxon>Streptomycetaceae</taxon>
        <taxon>Streptomyces</taxon>
    </lineage>
</organism>
<feature type="compositionally biased region" description="Low complexity" evidence="1">
    <location>
        <begin position="67"/>
        <end position="81"/>
    </location>
</feature>
<proteinExistence type="predicted"/>
<feature type="compositionally biased region" description="Polar residues" evidence="1">
    <location>
        <begin position="8"/>
        <end position="20"/>
    </location>
</feature>
<feature type="compositionally biased region" description="Gly residues" evidence="1">
    <location>
        <begin position="82"/>
        <end position="93"/>
    </location>
</feature>